<feature type="domain" description="Orn/DAP/Arg decarboxylase 2 N-terminal" evidence="1">
    <location>
        <begin position="68"/>
        <end position="186"/>
    </location>
</feature>
<dbReference type="PRINTS" id="PR01182">
    <property type="entry name" value="ORNDCRBXLASE"/>
</dbReference>
<dbReference type="SUPFAM" id="SSF51419">
    <property type="entry name" value="PLP-binding barrel"/>
    <property type="match status" value="1"/>
</dbReference>
<reference evidence="2 3" key="1">
    <citation type="submission" date="2023-12" db="EMBL/GenBank/DDBJ databases">
        <title>A high-quality genome assembly for Dillenia turbinata (Dilleniales).</title>
        <authorList>
            <person name="Chanderbali A."/>
        </authorList>
    </citation>
    <scope>NUCLEOTIDE SEQUENCE [LARGE SCALE GENOMIC DNA]</scope>
    <source>
        <strain evidence="2">LSX21</strain>
        <tissue evidence="2">Leaf</tissue>
    </source>
</reference>
<dbReference type="GO" id="GO:0005737">
    <property type="term" value="C:cytoplasm"/>
    <property type="evidence" value="ECO:0007669"/>
    <property type="project" value="TreeGrafter"/>
</dbReference>
<keyword evidence="3" id="KW-1185">Reference proteome</keyword>
<dbReference type="InterPro" id="IPR000183">
    <property type="entry name" value="Orn/DAP/Arg_de-COase"/>
</dbReference>
<dbReference type="Proteomes" id="UP001370490">
    <property type="component" value="Unassembled WGS sequence"/>
</dbReference>
<dbReference type="InterPro" id="IPR002433">
    <property type="entry name" value="Orn_de-COase"/>
</dbReference>
<organism evidence="2 3">
    <name type="scientific">Dillenia turbinata</name>
    <dbReference type="NCBI Taxonomy" id="194707"/>
    <lineage>
        <taxon>Eukaryota</taxon>
        <taxon>Viridiplantae</taxon>
        <taxon>Streptophyta</taxon>
        <taxon>Embryophyta</taxon>
        <taxon>Tracheophyta</taxon>
        <taxon>Spermatophyta</taxon>
        <taxon>Magnoliopsida</taxon>
        <taxon>eudicotyledons</taxon>
        <taxon>Gunneridae</taxon>
        <taxon>Pentapetalae</taxon>
        <taxon>Dilleniales</taxon>
        <taxon>Dilleniaceae</taxon>
        <taxon>Dillenia</taxon>
    </lineage>
</organism>
<dbReference type="PRINTS" id="PR01179">
    <property type="entry name" value="ODADCRBXLASE"/>
</dbReference>
<name>A0AAN8W1Y8_9MAGN</name>
<dbReference type="PANTHER" id="PTHR11482:SF63">
    <property type="entry name" value="ORNITHINE DECARBOXYLASE"/>
    <property type="match status" value="1"/>
</dbReference>
<dbReference type="GO" id="GO:0004586">
    <property type="term" value="F:ornithine decarboxylase activity"/>
    <property type="evidence" value="ECO:0007669"/>
    <property type="project" value="TreeGrafter"/>
</dbReference>
<dbReference type="InterPro" id="IPR022644">
    <property type="entry name" value="De-COase2_N"/>
</dbReference>
<evidence type="ECO:0000313" key="3">
    <source>
        <dbReference type="Proteomes" id="UP001370490"/>
    </source>
</evidence>
<dbReference type="InterPro" id="IPR009006">
    <property type="entry name" value="Ala_racemase/Decarboxylase_C"/>
</dbReference>
<proteinExistence type="predicted"/>
<dbReference type="AlphaFoldDB" id="A0AAN8W1Y8"/>
<accession>A0AAN8W1Y8</accession>
<dbReference type="Gene3D" id="2.40.37.10">
    <property type="entry name" value="Lyase, Ornithine Decarboxylase, Chain A, domain 1"/>
    <property type="match status" value="1"/>
</dbReference>
<dbReference type="PANTHER" id="PTHR11482">
    <property type="entry name" value="ARGININE/DIAMINOPIMELATE/ORNITHINE DECARBOXYLASE"/>
    <property type="match status" value="1"/>
</dbReference>
<dbReference type="GO" id="GO:0033387">
    <property type="term" value="P:putrescine biosynthetic process from arginine, via ornithine"/>
    <property type="evidence" value="ECO:0007669"/>
    <property type="project" value="TreeGrafter"/>
</dbReference>
<comment type="caution">
    <text evidence="2">The sequence shown here is derived from an EMBL/GenBank/DDBJ whole genome shotgun (WGS) entry which is preliminary data.</text>
</comment>
<gene>
    <name evidence="2" type="ORF">RJ641_027201</name>
</gene>
<dbReference type="EMBL" id="JBAMMX010000004">
    <property type="protein sequence ID" value="KAK6941824.1"/>
    <property type="molecule type" value="Genomic_DNA"/>
</dbReference>
<sequence>MTLHQEPKTKEDLNSASLKAIVSGSSCVRKSGRSTFLSLPKDDEMLGLIRSIAEKQEVEPFYMLDLGVVERLMVEWNSSLPNIRPYYAVKCNTNPALLTALAALDANFDCASRREIEAVLSLGVSADRIVYANPCKAISHIKYAASVGVNLTTFNTKEEIDKIKKWNPKCALLLRITLKSNNTSFRELGSKSSLCAENTIYGKISTDGLFKTPSNKTLEQLKQRQLKITEHSRHEANMKRSLAGSR</sequence>
<protein>
    <submittedName>
        <fullName evidence="2">Orn/DAP/Arg decarboxylase 2, N-terminal</fullName>
    </submittedName>
</protein>
<dbReference type="Gene3D" id="3.20.20.10">
    <property type="entry name" value="Alanine racemase"/>
    <property type="match status" value="1"/>
</dbReference>
<evidence type="ECO:0000313" key="2">
    <source>
        <dbReference type="EMBL" id="KAK6941824.1"/>
    </source>
</evidence>
<dbReference type="Pfam" id="PF02784">
    <property type="entry name" value="Orn_Arg_deC_N"/>
    <property type="match status" value="1"/>
</dbReference>
<dbReference type="InterPro" id="IPR029066">
    <property type="entry name" value="PLP-binding_barrel"/>
</dbReference>
<evidence type="ECO:0000259" key="1">
    <source>
        <dbReference type="Pfam" id="PF02784"/>
    </source>
</evidence>